<reference evidence="1 2" key="1">
    <citation type="submission" date="2014-11" db="EMBL/GenBank/DDBJ databases">
        <authorList>
            <person name="Zhu J."/>
            <person name="Qi W."/>
            <person name="Song R."/>
        </authorList>
    </citation>
    <scope>NUCLEOTIDE SEQUENCE [LARGE SCALE GENOMIC DNA]</scope>
</reference>
<name>A0A0G4EYX9_VITBC</name>
<evidence type="ECO:0000313" key="2">
    <source>
        <dbReference type="Proteomes" id="UP000041254"/>
    </source>
</evidence>
<dbReference type="PhylomeDB" id="A0A0G4EYX9"/>
<protein>
    <submittedName>
        <fullName evidence="1">Uncharacterized protein</fullName>
    </submittedName>
</protein>
<gene>
    <name evidence="1" type="ORF">Vbra_214</name>
</gene>
<proteinExistence type="predicted"/>
<evidence type="ECO:0000313" key="1">
    <source>
        <dbReference type="EMBL" id="CEM04377.1"/>
    </source>
</evidence>
<dbReference type="InParanoid" id="A0A0G4EYX9"/>
<accession>A0A0G4EYX9</accession>
<dbReference type="Proteomes" id="UP000041254">
    <property type="component" value="Unassembled WGS sequence"/>
</dbReference>
<dbReference type="EMBL" id="CDMY01000350">
    <property type="protein sequence ID" value="CEM04377.1"/>
    <property type="molecule type" value="Genomic_DNA"/>
</dbReference>
<sequence>MCCGRPMCWSRAATSGLAMGRFIRLAAIYRLTPANGLPLVLSAQRLTADLSSRTAFHQLPLAMAIYKIIGRQLPYRGTGLALQQIGNDGLYRIGNVTFRVVPLGELPGGHRYADGYKRTDPVIRWSGNLFPSFSAFLLNAVLDRVLGLWCHEEGEDKRRMLWANIGSSDPRFGRLLTDAITEEQGIAVDFRYDEGNLNHGNVRDSRYVIVSGFRPSETVAAYLVVCNGRIHLYTTEASAADRSHPLADRFRESVGAARRLLRRFGLESDVIDRGTVVG</sequence>
<keyword evidence="2" id="KW-1185">Reference proteome</keyword>
<dbReference type="VEuPathDB" id="CryptoDB:Vbra_214"/>
<dbReference type="AlphaFoldDB" id="A0A0G4EYX9"/>
<organism evidence="1 2">
    <name type="scientific">Vitrella brassicaformis (strain CCMP3155)</name>
    <dbReference type="NCBI Taxonomy" id="1169540"/>
    <lineage>
        <taxon>Eukaryota</taxon>
        <taxon>Sar</taxon>
        <taxon>Alveolata</taxon>
        <taxon>Colpodellida</taxon>
        <taxon>Vitrellaceae</taxon>
        <taxon>Vitrella</taxon>
    </lineage>
</organism>